<evidence type="ECO:0000313" key="5">
    <source>
        <dbReference type="EMBL" id="KPJ11799.1"/>
    </source>
</evidence>
<dbReference type="GO" id="GO:0015074">
    <property type="term" value="P:DNA integration"/>
    <property type="evidence" value="ECO:0007669"/>
    <property type="project" value="InterPro"/>
</dbReference>
<reference evidence="5 6" key="1">
    <citation type="journal article" date="2015" name="Nat. Commun.">
        <title>Outbred genome sequencing and CRISPR/Cas9 gene editing in butterflies.</title>
        <authorList>
            <person name="Li X."/>
            <person name="Fan D."/>
            <person name="Zhang W."/>
            <person name="Liu G."/>
            <person name="Zhang L."/>
            <person name="Zhao L."/>
            <person name="Fang X."/>
            <person name="Chen L."/>
            <person name="Dong Y."/>
            <person name="Chen Y."/>
            <person name="Ding Y."/>
            <person name="Zhao R."/>
            <person name="Feng M."/>
            <person name="Zhu Y."/>
            <person name="Feng Y."/>
            <person name="Jiang X."/>
            <person name="Zhu D."/>
            <person name="Xiang H."/>
            <person name="Feng X."/>
            <person name="Li S."/>
            <person name="Wang J."/>
            <person name="Zhang G."/>
            <person name="Kronforst M.R."/>
            <person name="Wang W."/>
        </authorList>
    </citation>
    <scope>NUCLEOTIDE SEQUENCE [LARGE SCALE GENOMIC DNA]</scope>
    <source>
        <strain evidence="5">Ya'a_city_454_Pm</strain>
        <tissue evidence="5">Whole body</tissue>
    </source>
</reference>
<dbReference type="PROSITE" id="PS50994">
    <property type="entry name" value="INTEGRASE"/>
    <property type="match status" value="1"/>
</dbReference>
<evidence type="ECO:0000256" key="2">
    <source>
        <dbReference type="ARBA" id="ARBA00023268"/>
    </source>
</evidence>
<dbReference type="Pfam" id="PF00665">
    <property type="entry name" value="rve"/>
    <property type="match status" value="1"/>
</dbReference>
<dbReference type="Pfam" id="PF17921">
    <property type="entry name" value="Integrase_H2C2"/>
    <property type="match status" value="1"/>
</dbReference>
<dbReference type="GO" id="GO:0003676">
    <property type="term" value="F:nucleic acid binding"/>
    <property type="evidence" value="ECO:0007669"/>
    <property type="project" value="InterPro"/>
</dbReference>
<dbReference type="Gene3D" id="3.30.70.270">
    <property type="match status" value="2"/>
</dbReference>
<organism evidence="5 6">
    <name type="scientific">Papilio machaon</name>
    <name type="common">Old World swallowtail butterfly</name>
    <dbReference type="NCBI Taxonomy" id="76193"/>
    <lineage>
        <taxon>Eukaryota</taxon>
        <taxon>Metazoa</taxon>
        <taxon>Ecdysozoa</taxon>
        <taxon>Arthropoda</taxon>
        <taxon>Hexapoda</taxon>
        <taxon>Insecta</taxon>
        <taxon>Pterygota</taxon>
        <taxon>Neoptera</taxon>
        <taxon>Endopterygota</taxon>
        <taxon>Lepidoptera</taxon>
        <taxon>Glossata</taxon>
        <taxon>Ditrysia</taxon>
        <taxon>Papilionoidea</taxon>
        <taxon>Papilionidae</taxon>
        <taxon>Papilioninae</taxon>
        <taxon>Papilio</taxon>
    </lineage>
</organism>
<dbReference type="InterPro" id="IPR041577">
    <property type="entry name" value="RT_RNaseH_2"/>
</dbReference>
<dbReference type="SUPFAM" id="SSF56672">
    <property type="entry name" value="DNA/RNA polymerases"/>
    <property type="match status" value="1"/>
</dbReference>
<dbReference type="EC" id="2.7.7.49" evidence="1"/>
<dbReference type="Gene3D" id="1.10.340.70">
    <property type="match status" value="1"/>
</dbReference>
<evidence type="ECO:0000259" key="4">
    <source>
        <dbReference type="PROSITE" id="PS50994"/>
    </source>
</evidence>
<dbReference type="InterPro" id="IPR000477">
    <property type="entry name" value="RT_dom"/>
</dbReference>
<gene>
    <name evidence="5" type="ORF">RR48_01829</name>
</gene>
<dbReference type="InterPro" id="IPR012337">
    <property type="entry name" value="RNaseH-like_sf"/>
</dbReference>
<dbReference type="AlphaFoldDB" id="A0A0N1PG61"/>
<dbReference type="InterPro" id="IPR036397">
    <property type="entry name" value="RNaseH_sf"/>
</dbReference>
<feature type="domain" description="Reverse transcriptase" evidence="3">
    <location>
        <begin position="29"/>
        <end position="211"/>
    </location>
</feature>
<dbReference type="CDD" id="cd01647">
    <property type="entry name" value="RT_LTR"/>
    <property type="match status" value="1"/>
</dbReference>
<dbReference type="EMBL" id="KQ460869">
    <property type="protein sequence ID" value="KPJ11799.1"/>
    <property type="molecule type" value="Genomic_DNA"/>
</dbReference>
<sequence length="823" mass="95932">MSDKYCSKRPYRCTNEDRSEIENQISKLLEKNLIEESYSPFAAPVTLAYKKEDGRKTRLCIDFRELNKIVVPQSQPFPLIEDLVVKTVNCKYFSTFDVNSAFWSIPLKIQDRYKTAFVTQEGHYQWTCLPFGLKTAPAIFQRILSNIIRKHGLSNFAVNFIDDILVFSKTFEEHILHVSRLLEAILAEGFRLKFSKCSFANNQAKYLGHIIENNTVRPLKDYLTAVRDFPIPETRKQVRQFLGKVNFHHKFIPYSAIILDPLHNLLRKDVKFIWSEKCQESFDKIKRLLCSKPILNIFDSELPIIIYTDASAKGIGAVLKQTDENGVNKTIAYFSKKLTEAQKKKKAVYLECLAIKEAVKYWQHWLMGKEFTVFTDHKPLENMNIKARTDEELGDLTYYLSQYNFKIKYNPGNLNQEADCLSRNPVLEPDENSEDFLKVVNIITLEDIKNDQYTNLDLKNEKHILEKEIYYKKSKGKKKIILSEELSKTLIKDVHNIYCHIGRTQLMNKITPFYTAKNIIANIKQICNECEVCIKNKSRRKPKYGLMSHLGPATRPFEIVSIDTIGGFGGSRSTKKYLHLLVDHFTRYAYILTSRNQCSNDFIKLLRNVTDNYKIDIVLTDQYPGINSKEFKEFLKKENISLVFTAVDSPFSNGLNERLNQTLVNKIRCKINEKERKTAWTTIARICVDKYNETEHTVTKFAPKYLLEGENVSILPIELKSKFTEQHLENDRKLALENTLKSHNYNKRIFDSHREYYKLEIGDTVYVENGNRLNRKKLDELRVGPYKILKKISNTIYEVDTGHNKVESNFYHITKLTPVIVVR</sequence>
<dbReference type="PANTHER" id="PTHR37984:SF5">
    <property type="entry name" value="PROTEIN NYNRIN-LIKE"/>
    <property type="match status" value="1"/>
</dbReference>
<keyword evidence="2" id="KW-0511">Multifunctional enzyme</keyword>
<dbReference type="Gene3D" id="3.10.10.10">
    <property type="entry name" value="HIV Type 1 Reverse Transcriptase, subunit A, domain 1"/>
    <property type="match status" value="1"/>
</dbReference>
<dbReference type="FunFam" id="3.30.70.270:FF:000020">
    <property type="entry name" value="Transposon Tf2-6 polyprotein-like Protein"/>
    <property type="match status" value="1"/>
</dbReference>
<dbReference type="GO" id="GO:0042575">
    <property type="term" value="C:DNA polymerase complex"/>
    <property type="evidence" value="ECO:0007669"/>
    <property type="project" value="UniProtKB-ARBA"/>
</dbReference>
<evidence type="ECO:0000256" key="1">
    <source>
        <dbReference type="ARBA" id="ARBA00012493"/>
    </source>
</evidence>
<evidence type="ECO:0000259" key="3">
    <source>
        <dbReference type="PROSITE" id="PS50878"/>
    </source>
</evidence>
<keyword evidence="6" id="KW-1185">Reference proteome</keyword>
<dbReference type="PROSITE" id="PS50878">
    <property type="entry name" value="RT_POL"/>
    <property type="match status" value="1"/>
</dbReference>
<dbReference type="SUPFAM" id="SSF53098">
    <property type="entry name" value="Ribonuclease H-like"/>
    <property type="match status" value="1"/>
</dbReference>
<dbReference type="InParanoid" id="A0A0N1PG61"/>
<protein>
    <recommendedName>
        <fullName evidence="1">RNA-directed DNA polymerase</fullName>
        <ecNumber evidence="1">2.7.7.49</ecNumber>
    </recommendedName>
</protein>
<dbReference type="InterPro" id="IPR041588">
    <property type="entry name" value="Integrase_H2C2"/>
</dbReference>
<dbReference type="STRING" id="76193.A0A0N1PG61"/>
<proteinExistence type="predicted"/>
<dbReference type="InterPro" id="IPR050951">
    <property type="entry name" value="Retrovirus_Pol_polyprotein"/>
</dbReference>
<evidence type="ECO:0000313" key="6">
    <source>
        <dbReference type="Proteomes" id="UP000053240"/>
    </source>
</evidence>
<dbReference type="GO" id="GO:0003964">
    <property type="term" value="F:RNA-directed DNA polymerase activity"/>
    <property type="evidence" value="ECO:0007669"/>
    <property type="project" value="UniProtKB-EC"/>
</dbReference>
<dbReference type="PANTHER" id="PTHR37984">
    <property type="entry name" value="PROTEIN CBG26694"/>
    <property type="match status" value="1"/>
</dbReference>
<feature type="domain" description="Integrase catalytic" evidence="4">
    <location>
        <begin position="552"/>
        <end position="711"/>
    </location>
</feature>
<dbReference type="InterPro" id="IPR043128">
    <property type="entry name" value="Rev_trsase/Diguanyl_cyclase"/>
</dbReference>
<dbReference type="CDD" id="cd09274">
    <property type="entry name" value="RNase_HI_RT_Ty3"/>
    <property type="match status" value="1"/>
</dbReference>
<dbReference type="InterPro" id="IPR043502">
    <property type="entry name" value="DNA/RNA_pol_sf"/>
</dbReference>
<dbReference type="Proteomes" id="UP000053240">
    <property type="component" value="Unassembled WGS sequence"/>
</dbReference>
<dbReference type="InterPro" id="IPR001584">
    <property type="entry name" value="Integrase_cat-core"/>
</dbReference>
<name>A0A0N1PG61_PAPMA</name>
<accession>A0A0N1PG61</accession>
<dbReference type="Pfam" id="PF00078">
    <property type="entry name" value="RVT_1"/>
    <property type="match status" value="1"/>
</dbReference>
<dbReference type="Pfam" id="PF17919">
    <property type="entry name" value="RT_RNaseH_2"/>
    <property type="match status" value="1"/>
</dbReference>
<dbReference type="Gene3D" id="3.30.420.10">
    <property type="entry name" value="Ribonuclease H-like superfamily/Ribonuclease H"/>
    <property type="match status" value="1"/>
</dbReference>